<keyword evidence="6 7" id="KW-0472">Membrane</keyword>
<evidence type="ECO:0000259" key="8">
    <source>
        <dbReference type="Pfam" id="PF00482"/>
    </source>
</evidence>
<feature type="transmembrane region" description="Helical" evidence="7">
    <location>
        <begin position="326"/>
        <end position="348"/>
    </location>
</feature>
<organism evidence="9 10">
    <name type="scientific">Marinomonas aquiplantarum</name>
    <dbReference type="NCBI Taxonomy" id="491951"/>
    <lineage>
        <taxon>Bacteria</taxon>
        <taxon>Pseudomonadati</taxon>
        <taxon>Pseudomonadota</taxon>
        <taxon>Gammaproteobacteria</taxon>
        <taxon>Oceanospirillales</taxon>
        <taxon>Oceanospirillaceae</taxon>
        <taxon>Marinomonas</taxon>
    </lineage>
</organism>
<dbReference type="PANTHER" id="PTHR30012">
    <property type="entry name" value="GENERAL SECRETION PATHWAY PROTEIN"/>
    <property type="match status" value="1"/>
</dbReference>
<sequence length="354" mass="40273">MTWFKVILDDKREEIYQADSEAELVLALIPHGKWPRDIRKWQPTYLNYATLLTFYKEIDSALRSGLQLTEAIEHLALASRKDSLTAINKALLTELNKGKSFNFTLSSLCLNITVPYCQLINAKGSREDCQQSLTTSILQLTSLLDWSTRIFKAILYPFCIIQIALIMSILNHYWQLESDQKMITAMLPMGSVYVLTSLGQLYILLSLHNGNACFWLEKISITFRLTKIFSLLSTARSTGTTLQQTLQRMHLFLNHSATIDEILFTYYQLKLGRSYVESFPGHWFPDEAAIALYSAEQDGDLDRALLIAAKRHEKNWQKKIHLLEKLIPAVCLLIAGSFVASALVSIYAPLLNLS</sequence>
<evidence type="ECO:0000256" key="1">
    <source>
        <dbReference type="ARBA" id="ARBA00004651"/>
    </source>
</evidence>
<reference evidence="9 10" key="1">
    <citation type="submission" date="2018-06" db="EMBL/GenBank/DDBJ databases">
        <title>Genomic Encyclopedia of Type Strains, Phase III (KMG-III): the genomes of soil and plant-associated and newly described type strains.</title>
        <authorList>
            <person name="Whitman W."/>
        </authorList>
    </citation>
    <scope>NUCLEOTIDE SEQUENCE [LARGE SCALE GENOMIC DNA]</scope>
    <source>
        <strain evidence="9 10">CECT 7732</strain>
    </source>
</reference>
<evidence type="ECO:0000256" key="5">
    <source>
        <dbReference type="ARBA" id="ARBA00022989"/>
    </source>
</evidence>
<protein>
    <submittedName>
        <fullName evidence="9">Protein transport protein HofC/type IV pilus assembly protein PilC</fullName>
    </submittedName>
</protein>
<keyword evidence="3" id="KW-1003">Cell membrane</keyword>
<dbReference type="Gene3D" id="1.20.81.30">
    <property type="entry name" value="Type II secretion system (T2SS), domain F"/>
    <property type="match status" value="2"/>
</dbReference>
<proteinExistence type="inferred from homology"/>
<keyword evidence="5 7" id="KW-1133">Transmembrane helix</keyword>
<comment type="similarity">
    <text evidence="2">Belongs to the GSP F family.</text>
</comment>
<comment type="caution">
    <text evidence="9">The sequence shown here is derived from an EMBL/GenBank/DDBJ whole genome shotgun (WGS) entry which is preliminary data.</text>
</comment>
<feature type="transmembrane region" description="Helical" evidence="7">
    <location>
        <begin position="186"/>
        <end position="205"/>
    </location>
</feature>
<dbReference type="GO" id="GO:0005886">
    <property type="term" value="C:plasma membrane"/>
    <property type="evidence" value="ECO:0007669"/>
    <property type="project" value="UniProtKB-SubCell"/>
</dbReference>
<evidence type="ECO:0000313" key="9">
    <source>
        <dbReference type="EMBL" id="RBO79660.1"/>
    </source>
</evidence>
<dbReference type="EMBL" id="QNRF01000012">
    <property type="protein sequence ID" value="RBO79660.1"/>
    <property type="molecule type" value="Genomic_DNA"/>
</dbReference>
<accession>A0A366CTN7</accession>
<evidence type="ECO:0000256" key="4">
    <source>
        <dbReference type="ARBA" id="ARBA00022692"/>
    </source>
</evidence>
<gene>
    <name evidence="9" type="ORF">DFP76_11250</name>
</gene>
<dbReference type="InterPro" id="IPR018076">
    <property type="entry name" value="T2SS_GspF_dom"/>
</dbReference>
<evidence type="ECO:0000256" key="7">
    <source>
        <dbReference type="SAM" id="Phobius"/>
    </source>
</evidence>
<dbReference type="InterPro" id="IPR042094">
    <property type="entry name" value="T2SS_GspF_sf"/>
</dbReference>
<keyword evidence="10" id="KW-1185">Reference proteome</keyword>
<evidence type="ECO:0000313" key="10">
    <source>
        <dbReference type="Proteomes" id="UP000252086"/>
    </source>
</evidence>
<feature type="domain" description="Type II secretion system protein GspF" evidence="8">
    <location>
        <begin position="230"/>
        <end position="349"/>
    </location>
</feature>
<dbReference type="RefSeq" id="WP_113875652.1">
    <property type="nucleotide sequence ID" value="NZ_QNRF01000012.1"/>
</dbReference>
<evidence type="ECO:0000256" key="2">
    <source>
        <dbReference type="ARBA" id="ARBA00005745"/>
    </source>
</evidence>
<comment type="subcellular location">
    <subcellularLocation>
        <location evidence="1">Cell membrane</location>
        <topology evidence="1">Multi-pass membrane protein</topology>
    </subcellularLocation>
</comment>
<dbReference type="Proteomes" id="UP000252086">
    <property type="component" value="Unassembled WGS sequence"/>
</dbReference>
<keyword evidence="4 7" id="KW-0812">Transmembrane</keyword>
<dbReference type="PANTHER" id="PTHR30012:SF0">
    <property type="entry name" value="TYPE II SECRETION SYSTEM PROTEIN F-RELATED"/>
    <property type="match status" value="1"/>
</dbReference>
<dbReference type="AlphaFoldDB" id="A0A366CTN7"/>
<dbReference type="OrthoDB" id="6098358at2"/>
<name>A0A366CTN7_9GAMM</name>
<dbReference type="Pfam" id="PF00482">
    <property type="entry name" value="T2SSF"/>
    <property type="match status" value="1"/>
</dbReference>
<evidence type="ECO:0000256" key="6">
    <source>
        <dbReference type="ARBA" id="ARBA00023136"/>
    </source>
</evidence>
<evidence type="ECO:0000256" key="3">
    <source>
        <dbReference type="ARBA" id="ARBA00022475"/>
    </source>
</evidence>
<dbReference type="InterPro" id="IPR003004">
    <property type="entry name" value="GspF/PilC"/>
</dbReference>
<feature type="transmembrane region" description="Helical" evidence="7">
    <location>
        <begin position="153"/>
        <end position="174"/>
    </location>
</feature>